<evidence type="ECO:0000313" key="2">
    <source>
        <dbReference type="Proteomes" id="UP001165186"/>
    </source>
</evidence>
<proteinExistence type="predicted"/>
<gene>
    <name evidence="1" type="primary">g2856</name>
    <name evidence="1" type="ORF">NpPPO83_00002856</name>
</gene>
<dbReference type="EMBL" id="BSXG01000038">
    <property type="protein sequence ID" value="GME27501.1"/>
    <property type="molecule type" value="Genomic_DNA"/>
</dbReference>
<protein>
    <submittedName>
        <fullName evidence="1">Mfs drug transporter</fullName>
    </submittedName>
</protein>
<name>A0ACB5S403_9PEZI</name>
<comment type="caution">
    <text evidence="1">The sequence shown here is derived from an EMBL/GenBank/DDBJ whole genome shotgun (WGS) entry which is preliminary data.</text>
</comment>
<keyword evidence="2" id="KW-1185">Reference proteome</keyword>
<dbReference type="Proteomes" id="UP001165186">
    <property type="component" value="Unassembled WGS sequence"/>
</dbReference>
<accession>A0ACB5S403</accession>
<organism evidence="1 2">
    <name type="scientific">Neofusicoccum parvum</name>
    <dbReference type="NCBI Taxonomy" id="310453"/>
    <lineage>
        <taxon>Eukaryota</taxon>
        <taxon>Fungi</taxon>
        <taxon>Dikarya</taxon>
        <taxon>Ascomycota</taxon>
        <taxon>Pezizomycotina</taxon>
        <taxon>Dothideomycetes</taxon>
        <taxon>Dothideomycetes incertae sedis</taxon>
        <taxon>Botryosphaeriales</taxon>
        <taxon>Botryosphaeriaceae</taxon>
        <taxon>Neofusicoccum</taxon>
    </lineage>
</organism>
<sequence>MGSHDGRRGHAIELSAPAQASRRSADTDTRAAWTKVTSAAFSFFVAGVNDGSLGALVPYLIRAYHINTAMVSVIYAVTFSGWFFAAASNSHLCQCLDLGAMLALGAVLQILAHALRCWMPPFALFALTFGIASLGQAYQDTHANTYVASVKAAHRWLGLVHAMYMAGCLVGPFVSNAIASADTPSGWNLFYTFPLGLGVANFVLTIPYRS</sequence>
<evidence type="ECO:0000313" key="1">
    <source>
        <dbReference type="EMBL" id="GME27501.1"/>
    </source>
</evidence>
<reference evidence="1" key="1">
    <citation type="submission" date="2024-09" db="EMBL/GenBank/DDBJ databases">
        <title>Draft Genome Sequences of Neofusicoccum parvum.</title>
        <authorList>
            <person name="Ashida A."/>
            <person name="Camagna M."/>
            <person name="Tanaka A."/>
            <person name="Takemoto D."/>
        </authorList>
    </citation>
    <scope>NUCLEOTIDE SEQUENCE</scope>
    <source>
        <strain evidence="1">PPO83</strain>
    </source>
</reference>